<evidence type="ECO:0000313" key="2">
    <source>
        <dbReference type="Proteomes" id="UP001056120"/>
    </source>
</evidence>
<dbReference type="EMBL" id="CM042031">
    <property type="protein sequence ID" value="KAI3784536.1"/>
    <property type="molecule type" value="Genomic_DNA"/>
</dbReference>
<reference evidence="2" key="1">
    <citation type="journal article" date="2022" name="Mol. Ecol. Resour.">
        <title>The genomes of chicory, endive, great burdock and yacon provide insights into Asteraceae palaeo-polyploidization history and plant inulin production.</title>
        <authorList>
            <person name="Fan W."/>
            <person name="Wang S."/>
            <person name="Wang H."/>
            <person name="Wang A."/>
            <person name="Jiang F."/>
            <person name="Liu H."/>
            <person name="Zhao H."/>
            <person name="Xu D."/>
            <person name="Zhang Y."/>
        </authorList>
    </citation>
    <scope>NUCLEOTIDE SEQUENCE [LARGE SCALE GENOMIC DNA]</scope>
    <source>
        <strain evidence="2">cv. Yunnan</strain>
    </source>
</reference>
<reference evidence="1 2" key="2">
    <citation type="journal article" date="2022" name="Mol. Ecol. Resour.">
        <title>The genomes of chicory, endive, great burdock and yacon provide insights into Asteraceae paleo-polyploidization history and plant inulin production.</title>
        <authorList>
            <person name="Fan W."/>
            <person name="Wang S."/>
            <person name="Wang H."/>
            <person name="Wang A."/>
            <person name="Jiang F."/>
            <person name="Liu H."/>
            <person name="Zhao H."/>
            <person name="Xu D."/>
            <person name="Zhang Y."/>
        </authorList>
    </citation>
    <scope>NUCLEOTIDE SEQUENCE [LARGE SCALE GENOMIC DNA]</scope>
    <source>
        <strain evidence="2">cv. Yunnan</strain>
        <tissue evidence="1">Leaves</tissue>
    </source>
</reference>
<name>A0ACB9GMW6_9ASTR</name>
<accession>A0ACB9GMW6</accession>
<comment type="caution">
    <text evidence="1">The sequence shown here is derived from an EMBL/GenBank/DDBJ whole genome shotgun (WGS) entry which is preliminary data.</text>
</comment>
<dbReference type="Proteomes" id="UP001056120">
    <property type="component" value="Linkage Group LG14"/>
</dbReference>
<organism evidence="1 2">
    <name type="scientific">Smallanthus sonchifolius</name>
    <dbReference type="NCBI Taxonomy" id="185202"/>
    <lineage>
        <taxon>Eukaryota</taxon>
        <taxon>Viridiplantae</taxon>
        <taxon>Streptophyta</taxon>
        <taxon>Embryophyta</taxon>
        <taxon>Tracheophyta</taxon>
        <taxon>Spermatophyta</taxon>
        <taxon>Magnoliopsida</taxon>
        <taxon>eudicotyledons</taxon>
        <taxon>Gunneridae</taxon>
        <taxon>Pentapetalae</taxon>
        <taxon>asterids</taxon>
        <taxon>campanulids</taxon>
        <taxon>Asterales</taxon>
        <taxon>Asteraceae</taxon>
        <taxon>Asteroideae</taxon>
        <taxon>Heliantheae alliance</taxon>
        <taxon>Millerieae</taxon>
        <taxon>Smallanthus</taxon>
    </lineage>
</organism>
<keyword evidence="2" id="KW-1185">Reference proteome</keyword>
<evidence type="ECO:0000313" key="1">
    <source>
        <dbReference type="EMBL" id="KAI3784536.1"/>
    </source>
</evidence>
<proteinExistence type="predicted"/>
<sequence>MSASARNNLPSEIVEAILPLLPAKCLGRFKSVSKTWDSLISDPQFIKTHLHRHKTSKLIVGGDLGILQRTRFSERRKRYDVLDESNHTRAVESSPFSLPVEESLVKYGFGYDSSTDVYNVVSISFWDPHSEHDTDMHASVYSLRNNSWRQLPNSHYGHDIRHITISGVLINQKLHWYATAHYGFSSIIVAFSLANEEFNIIELPDSIANDKAVFNELVVLGGKLGLYVCVGVGYDLWVMGEYGVAESWTRVCIEIGPCRPV</sequence>
<gene>
    <name evidence="1" type="ORF">L1987_43635</name>
</gene>
<protein>
    <submittedName>
        <fullName evidence="1">Uncharacterized protein</fullName>
    </submittedName>
</protein>